<protein>
    <submittedName>
        <fullName evidence="1">Uncharacterized protein</fullName>
    </submittedName>
</protein>
<proteinExistence type="predicted"/>
<dbReference type="Proteomes" id="UP000005239">
    <property type="component" value="Unassembled WGS sequence"/>
</dbReference>
<dbReference type="EnsemblMetazoa" id="PPA01651.1">
    <property type="protein sequence ID" value="PPA01651.1"/>
    <property type="gene ID" value="WBGene00091205"/>
</dbReference>
<dbReference type="AlphaFoldDB" id="A0A2A6BTU0"/>
<evidence type="ECO:0000313" key="2">
    <source>
        <dbReference type="Proteomes" id="UP000005239"/>
    </source>
</evidence>
<gene>
    <name evidence="1" type="primary">WBGene00091205</name>
</gene>
<reference evidence="1" key="2">
    <citation type="submission" date="2022-06" db="UniProtKB">
        <authorList>
            <consortium name="EnsemblMetazoa"/>
        </authorList>
    </citation>
    <scope>IDENTIFICATION</scope>
    <source>
        <strain evidence="1">PS312</strain>
    </source>
</reference>
<sequence>MTRSAGGKEMSSKKRFPLESMTRLEELELTCSLLDIRLPYTDEAVEELRSRLTEKLAVDRVYVIGSLKIAAPRHIHLVLDVIRSFSIQVEKIEIDSSLDSLEQNDWTDKALSFDPLKSLRVTLSEVIESRNDIIKSILDRSLSVRRMSIVLKDKGSKRSYIDNHLLTDEYLMNLAKIMKEEVNLEFCASLLTPNGLLAVIEEISKRTHDAKLSLQIYNSENAREIKAKILSEWNLTDVIDKEFKPRNRARKEPVAHDQYSIFNDGELLCVFTGQVLLTMPTEQLLDGEQWNQRLPFTISIERVMDKNEHSSLNKDNYFSANNNYTEEMEMMNRSKAVPLDVARLAAVCKQLHCVDRNCTGPSAANGGFQAYPTSTAYSFACGHLLCSSCRDRHYDDPAKPGVVCGRCERHTAHVDLIQMKRMDEIKEVIVELSQKGLPCPQCSEGGTSSREEAPSSSTSSSTGCCCWSRPNAIAPATVIRVTPKQEPPPPPRVHFFHREAMLCCIGCSHLSATRPEDKYPEWIHRFHLVCRYCVDSGRSGHTKRHCELVTMEKLFKAYKRTNSSLDMDPSTKLSCKHRAQWHLSMGSAATMLKMEELTKKIKLEEPSEDE</sequence>
<reference evidence="2" key="1">
    <citation type="journal article" date="2008" name="Nat. Genet.">
        <title>The Pristionchus pacificus genome provides a unique perspective on nematode lifestyle and parasitism.</title>
        <authorList>
            <person name="Dieterich C."/>
            <person name="Clifton S.W."/>
            <person name="Schuster L.N."/>
            <person name="Chinwalla A."/>
            <person name="Delehaunty K."/>
            <person name="Dinkelacker I."/>
            <person name="Fulton L."/>
            <person name="Fulton R."/>
            <person name="Godfrey J."/>
            <person name="Minx P."/>
            <person name="Mitreva M."/>
            <person name="Roeseler W."/>
            <person name="Tian H."/>
            <person name="Witte H."/>
            <person name="Yang S.P."/>
            <person name="Wilson R.K."/>
            <person name="Sommer R.J."/>
        </authorList>
    </citation>
    <scope>NUCLEOTIDE SEQUENCE [LARGE SCALE GENOMIC DNA]</scope>
    <source>
        <strain evidence="2">PS312</strain>
    </source>
</reference>
<accession>A0A8R1Y4C5</accession>
<accession>A0A2A6BTU0</accession>
<keyword evidence="2" id="KW-1185">Reference proteome</keyword>
<name>A0A2A6BTU0_PRIPA</name>
<evidence type="ECO:0000313" key="1">
    <source>
        <dbReference type="EnsemblMetazoa" id="PPA01651.1"/>
    </source>
</evidence>
<organism evidence="1 2">
    <name type="scientific">Pristionchus pacificus</name>
    <name type="common">Parasitic nematode worm</name>
    <dbReference type="NCBI Taxonomy" id="54126"/>
    <lineage>
        <taxon>Eukaryota</taxon>
        <taxon>Metazoa</taxon>
        <taxon>Ecdysozoa</taxon>
        <taxon>Nematoda</taxon>
        <taxon>Chromadorea</taxon>
        <taxon>Rhabditida</taxon>
        <taxon>Rhabditina</taxon>
        <taxon>Diplogasteromorpha</taxon>
        <taxon>Diplogasteroidea</taxon>
        <taxon>Neodiplogasteridae</taxon>
        <taxon>Pristionchus</taxon>
    </lineage>
</organism>